<dbReference type="InterPro" id="IPR000326">
    <property type="entry name" value="PAP2/HPO"/>
</dbReference>
<dbReference type="SMART" id="SM00014">
    <property type="entry name" value="acidPPc"/>
    <property type="match status" value="1"/>
</dbReference>
<feature type="domain" description="Phosphatidic acid phosphatase type 2/haloperoxidase" evidence="2">
    <location>
        <begin position="68"/>
        <end position="177"/>
    </location>
</feature>
<feature type="transmembrane region" description="Helical" evidence="1">
    <location>
        <begin position="37"/>
        <end position="58"/>
    </location>
</feature>
<dbReference type="Gene3D" id="1.20.144.10">
    <property type="entry name" value="Phosphatidic acid phosphatase type 2/haloperoxidase"/>
    <property type="match status" value="1"/>
</dbReference>
<proteinExistence type="predicted"/>
<dbReference type="Proteomes" id="UP000197596">
    <property type="component" value="Unassembled WGS sequence"/>
</dbReference>
<comment type="caution">
    <text evidence="3">The sequence shown here is derived from an EMBL/GenBank/DDBJ whole genome shotgun (WGS) entry which is preliminary data.</text>
</comment>
<gene>
    <name evidence="3" type="ORF">CEJ42_18810</name>
</gene>
<dbReference type="Pfam" id="PF01569">
    <property type="entry name" value="PAP2"/>
    <property type="match status" value="1"/>
</dbReference>
<accession>A0A246WMM5</accession>
<dbReference type="CDD" id="cd03385">
    <property type="entry name" value="PAP2_BcrC_like"/>
    <property type="match status" value="1"/>
</dbReference>
<sequence>MLAVVINGSHGMEQLNQQLFLLLNSGAGHPGGWRSHLAVFLAEWLVWALPALLLHLWFKGDFKVKKAAVGAGLSAVLALSAGGIIGWLHPHPRPFALGLGHLLVSHAPDASLPSDHLTLWWGIALGLACSPHWRKIGLLLTLAGLVPAWARIYVGVHFPLDMVAAFLVSLGASQAIRLYGRTGVARATLAGMHVQRLLLKRHVPG</sequence>
<dbReference type="GO" id="GO:0050380">
    <property type="term" value="F:undecaprenyl-diphosphatase activity"/>
    <property type="evidence" value="ECO:0007669"/>
    <property type="project" value="InterPro"/>
</dbReference>
<evidence type="ECO:0000256" key="1">
    <source>
        <dbReference type="SAM" id="Phobius"/>
    </source>
</evidence>
<name>A0A246WMM5_9BURK</name>
<dbReference type="InterPro" id="IPR036938">
    <property type="entry name" value="PAP2/HPO_sf"/>
</dbReference>
<protein>
    <submittedName>
        <fullName evidence="3">Undecaprenyl-diphosphatase</fullName>
    </submittedName>
</protein>
<dbReference type="GO" id="GO:0005886">
    <property type="term" value="C:plasma membrane"/>
    <property type="evidence" value="ECO:0007669"/>
    <property type="project" value="InterPro"/>
</dbReference>
<dbReference type="AlphaFoldDB" id="A0A246WMM5"/>
<keyword evidence="1" id="KW-1133">Transmembrane helix</keyword>
<dbReference type="InterPro" id="IPR033879">
    <property type="entry name" value="UPP_Pase"/>
</dbReference>
<dbReference type="EMBL" id="NJGU01000010">
    <property type="protein sequence ID" value="OWY27613.1"/>
    <property type="molecule type" value="Genomic_DNA"/>
</dbReference>
<evidence type="ECO:0000313" key="3">
    <source>
        <dbReference type="EMBL" id="OWY27613.1"/>
    </source>
</evidence>
<evidence type="ECO:0000259" key="2">
    <source>
        <dbReference type="SMART" id="SM00014"/>
    </source>
</evidence>
<keyword evidence="1" id="KW-0812">Transmembrane</keyword>
<dbReference type="SUPFAM" id="SSF48317">
    <property type="entry name" value="Acid phosphatase/Vanadium-dependent haloperoxidase"/>
    <property type="match status" value="1"/>
</dbReference>
<organism evidence="3 4">
    <name type="scientific">Herbaspirillum robiniae</name>
    <dbReference type="NCBI Taxonomy" id="2014887"/>
    <lineage>
        <taxon>Bacteria</taxon>
        <taxon>Pseudomonadati</taxon>
        <taxon>Pseudomonadota</taxon>
        <taxon>Betaproteobacteria</taxon>
        <taxon>Burkholderiales</taxon>
        <taxon>Oxalobacteraceae</taxon>
        <taxon>Herbaspirillum</taxon>
    </lineage>
</organism>
<keyword evidence="1" id="KW-0472">Membrane</keyword>
<feature type="transmembrane region" description="Helical" evidence="1">
    <location>
        <begin position="70"/>
        <end position="90"/>
    </location>
</feature>
<evidence type="ECO:0000313" key="4">
    <source>
        <dbReference type="Proteomes" id="UP000197596"/>
    </source>
</evidence>
<reference evidence="3 4" key="1">
    <citation type="submission" date="2017-06" db="EMBL/GenBank/DDBJ databases">
        <title>Herbaspirillum phytohormonus sp. nov., isolated from the root nodule of Robinia pseudoacacia in lead-zinc mine.</title>
        <authorList>
            <person name="Fan M."/>
            <person name="Lin Y."/>
        </authorList>
    </citation>
    <scope>NUCLEOTIDE SEQUENCE [LARGE SCALE GENOMIC DNA]</scope>
    <source>
        <strain evidence="3 4">HZ10</strain>
    </source>
</reference>